<feature type="transmembrane region" description="Helical" evidence="9">
    <location>
        <begin position="46"/>
        <end position="64"/>
    </location>
</feature>
<comment type="subcellular location">
    <subcellularLocation>
        <location evidence="1">Cell membrane</location>
        <topology evidence="1">Multi-pass membrane protein</topology>
    </subcellularLocation>
</comment>
<protein>
    <submittedName>
        <fullName evidence="12">ATPase, P-type (Transporting), HAD superfamily, subfamily IC</fullName>
    </submittedName>
</protein>
<dbReference type="PRINTS" id="PR00120">
    <property type="entry name" value="HATPASE"/>
</dbReference>
<dbReference type="NCBIfam" id="TIGR01494">
    <property type="entry name" value="ATPase_P-type"/>
    <property type="match status" value="2"/>
</dbReference>
<dbReference type="PRINTS" id="PR00119">
    <property type="entry name" value="CATATPASE"/>
</dbReference>
<proteinExistence type="predicted"/>
<feature type="transmembrane region" description="Helical" evidence="9">
    <location>
        <begin position="646"/>
        <end position="666"/>
    </location>
</feature>
<keyword evidence="4" id="KW-0067">ATP-binding</keyword>
<evidence type="ECO:0000256" key="9">
    <source>
        <dbReference type="SAM" id="Phobius"/>
    </source>
</evidence>
<dbReference type="SFLD" id="SFLDF00027">
    <property type="entry name" value="p-type_atpase"/>
    <property type="match status" value="1"/>
</dbReference>
<feature type="transmembrane region" description="Helical" evidence="9">
    <location>
        <begin position="737"/>
        <end position="756"/>
    </location>
</feature>
<dbReference type="Gene3D" id="3.40.1110.10">
    <property type="entry name" value="Calcium-transporting ATPase, cytoplasmic domain N"/>
    <property type="match status" value="1"/>
</dbReference>
<dbReference type="Gene3D" id="1.20.1110.10">
    <property type="entry name" value="Calcium-transporting ATPase, transmembrane domain"/>
    <property type="match status" value="1"/>
</dbReference>
<sequence length="799" mass="83324">MTEPATDPAVRGLTGAEVAERVADGRVNVADDSASRSLRDIVRANVFTLFNAMLGIALVCVLVTGYWQDALFGFVLVLNMGIGIVTEYRAKRTLDRLAILDAPHARVRRDGVEHRVDLPEIVLDDVVLLSTGDQVPVDGAVLGSGGLEVDESLLTGESEPVRKAAGDEVLSGSSVVAGSAVVRATKVGPDSYANRITAQARRYSLATSELQQGIRTVLRVISWVIVPVAVALFASQVRSRGGLDTVLSTGTWRDAVVSAVAGVVGMIPDGLVLLTSLNFALAAVLLARVNVLVQELPAVEVLARVDTLCLDKTGTITDGAIVLDRIVDVGDRAGATAALSALAHDPEANVTAAALAEGLDGVVPAEVLDAVPFSSARKWSAIATADGAWVFGAPDVLLAGRTDDDARAALAAVGDDAGAGARVLLLAAAPDGLPDADAALPAALAPQRVAVLREHVRPDAAETLAYFRDQDVALRVISGDNPATVAAIATQVDLDGQAREVSGVDARGLPDDVDALAGVLRESAVFGRVVPEQKVAIVEALQHDGRTVAMTGDGVNDALALKNADLGIAMGNGARATKAVARIVLLDGKFQTLPRVVAQGRRVIANMERVANFFLVKTTYSAVIAVVVVLLALLTPFSYPFLPRHLTLASSLTIGIPAFLLSLPPNDQRYRPGFLRRVLSFAIPSGVVVAIAVLVAYALVDGDGNQAEARTAATYVTIAIGLWIVGIFARPWNVWRVLLVLGLAAAGIGALLVPLARDFFLLVPPTPTAWAIVGGLGVLGACAVELVHRWAHRVADRPA</sequence>
<keyword evidence="13" id="KW-1185">Reference proteome</keyword>
<dbReference type="AlphaFoldDB" id="C5C5K9"/>
<evidence type="ECO:0000259" key="11">
    <source>
        <dbReference type="Pfam" id="PF00689"/>
    </source>
</evidence>
<dbReference type="PROSITE" id="PS00154">
    <property type="entry name" value="ATPASE_E1_E2"/>
    <property type="match status" value="1"/>
</dbReference>
<dbReference type="SFLD" id="SFLDS00003">
    <property type="entry name" value="Haloacid_Dehalogenase"/>
    <property type="match status" value="1"/>
</dbReference>
<dbReference type="SUPFAM" id="SSF81653">
    <property type="entry name" value="Calcium ATPase, transduction domain A"/>
    <property type="match status" value="1"/>
</dbReference>
<keyword evidence="7 9" id="KW-0472">Membrane</keyword>
<dbReference type="Pfam" id="PF00122">
    <property type="entry name" value="E1-E2_ATPase"/>
    <property type="match status" value="1"/>
</dbReference>
<accession>C5C5K9</accession>
<name>C5C5K9_BEUC1</name>
<evidence type="ECO:0000256" key="3">
    <source>
        <dbReference type="ARBA" id="ARBA00022741"/>
    </source>
</evidence>
<keyword evidence="6 9" id="KW-1133">Transmembrane helix</keyword>
<dbReference type="HOGENOM" id="CLU_002360_5_1_11"/>
<evidence type="ECO:0000256" key="7">
    <source>
        <dbReference type="ARBA" id="ARBA00023136"/>
    </source>
</evidence>
<feature type="transmembrane region" description="Helical" evidence="9">
    <location>
        <begin position="610"/>
        <end position="634"/>
    </location>
</feature>
<dbReference type="InterPro" id="IPR018303">
    <property type="entry name" value="ATPase_P-typ_P_site"/>
</dbReference>
<feature type="transmembrane region" description="Helical" evidence="9">
    <location>
        <begin position="70"/>
        <end position="88"/>
    </location>
</feature>
<dbReference type="OrthoDB" id="9814270at2"/>
<feature type="transmembrane region" description="Helical" evidence="9">
    <location>
        <begin position="712"/>
        <end position="730"/>
    </location>
</feature>
<evidence type="ECO:0000256" key="2">
    <source>
        <dbReference type="ARBA" id="ARBA00022692"/>
    </source>
</evidence>
<dbReference type="InterPro" id="IPR023298">
    <property type="entry name" value="ATPase_P-typ_TM_dom_sf"/>
</dbReference>
<dbReference type="SUPFAM" id="SSF81665">
    <property type="entry name" value="Calcium ATPase, transmembrane domain M"/>
    <property type="match status" value="1"/>
</dbReference>
<dbReference type="GO" id="GO:0005524">
    <property type="term" value="F:ATP binding"/>
    <property type="evidence" value="ECO:0007669"/>
    <property type="project" value="UniProtKB-KW"/>
</dbReference>
<dbReference type="PANTHER" id="PTHR42861">
    <property type="entry name" value="CALCIUM-TRANSPORTING ATPASE"/>
    <property type="match status" value="1"/>
</dbReference>
<evidence type="ECO:0000313" key="13">
    <source>
        <dbReference type="Proteomes" id="UP000007962"/>
    </source>
</evidence>
<dbReference type="InterPro" id="IPR059000">
    <property type="entry name" value="ATPase_P-type_domA"/>
</dbReference>
<dbReference type="InterPro" id="IPR023214">
    <property type="entry name" value="HAD_sf"/>
</dbReference>
<dbReference type="InterPro" id="IPR006068">
    <property type="entry name" value="ATPase_P-typ_cation-transptr_C"/>
</dbReference>
<feature type="domain" description="P-type ATPase A" evidence="10">
    <location>
        <begin position="101"/>
        <end position="199"/>
    </location>
</feature>
<keyword evidence="5" id="KW-1278">Translocase</keyword>
<evidence type="ECO:0000256" key="4">
    <source>
        <dbReference type="ARBA" id="ARBA00022840"/>
    </source>
</evidence>
<dbReference type="Pfam" id="PF00702">
    <property type="entry name" value="Hydrolase"/>
    <property type="match status" value="1"/>
</dbReference>
<dbReference type="InterPro" id="IPR023299">
    <property type="entry name" value="ATPase_P-typ_cyto_dom_N"/>
</dbReference>
<reference evidence="12 13" key="1">
    <citation type="journal article" date="2009" name="Stand. Genomic Sci.">
        <title>Complete genome sequence of Beutenbergia cavernae type strain (HKI 0122).</title>
        <authorList>
            <person name="Land M."/>
            <person name="Pukall R."/>
            <person name="Abt B."/>
            <person name="Goker M."/>
            <person name="Rohde M."/>
            <person name="Glavina Del Rio T."/>
            <person name="Tice H."/>
            <person name="Copeland A."/>
            <person name="Cheng J.F."/>
            <person name="Lucas S."/>
            <person name="Chen F."/>
            <person name="Nolan M."/>
            <person name="Bruce D."/>
            <person name="Goodwin L."/>
            <person name="Pitluck S."/>
            <person name="Ivanova N."/>
            <person name="Mavromatis K."/>
            <person name="Ovchinnikova G."/>
            <person name="Pati A."/>
            <person name="Chen A."/>
            <person name="Palaniappan K."/>
            <person name="Hauser L."/>
            <person name="Chang Y.J."/>
            <person name="Jefferies C.C."/>
            <person name="Saunders E."/>
            <person name="Brettin T."/>
            <person name="Detter J.C."/>
            <person name="Han C."/>
            <person name="Chain P."/>
            <person name="Bristow J."/>
            <person name="Eisen J.A."/>
            <person name="Markowitz V."/>
            <person name="Hugenholtz P."/>
            <person name="Kyrpides N.C."/>
            <person name="Klenk H.P."/>
            <person name="Lapidus A."/>
        </authorList>
    </citation>
    <scope>NUCLEOTIDE SEQUENCE [LARGE SCALE GENOMIC DNA]</scope>
    <source>
        <strain evidence="13">ATCC BAA-8 / DSM 12333 / NBRC 16432</strain>
    </source>
</reference>
<dbReference type="InterPro" id="IPR008250">
    <property type="entry name" value="ATPase_P-typ_transduc_dom_A_sf"/>
</dbReference>
<feature type="transmembrane region" description="Helical" evidence="9">
    <location>
        <begin position="255"/>
        <end position="286"/>
    </location>
</feature>
<evidence type="ECO:0000256" key="8">
    <source>
        <dbReference type="ARBA" id="ARBA00049360"/>
    </source>
</evidence>
<feature type="transmembrane region" description="Helical" evidence="9">
    <location>
        <begin position="678"/>
        <end position="700"/>
    </location>
</feature>
<comment type="catalytic activity">
    <reaction evidence="8">
        <text>ATP + H2O = ADP + phosphate + H(+)</text>
        <dbReference type="Rhea" id="RHEA:13065"/>
        <dbReference type="ChEBI" id="CHEBI:15377"/>
        <dbReference type="ChEBI" id="CHEBI:15378"/>
        <dbReference type="ChEBI" id="CHEBI:30616"/>
        <dbReference type="ChEBI" id="CHEBI:43474"/>
        <dbReference type="ChEBI" id="CHEBI:456216"/>
    </reaction>
</comment>
<dbReference type="GO" id="GO:0005886">
    <property type="term" value="C:plasma membrane"/>
    <property type="evidence" value="ECO:0007669"/>
    <property type="project" value="UniProtKB-SubCell"/>
</dbReference>
<dbReference type="SUPFAM" id="SSF56784">
    <property type="entry name" value="HAD-like"/>
    <property type="match status" value="1"/>
</dbReference>
<dbReference type="KEGG" id="bcv:Bcav_1945"/>
<dbReference type="SFLD" id="SFLDG00002">
    <property type="entry name" value="C1.7:_P-type_atpase_like"/>
    <property type="match status" value="1"/>
</dbReference>
<feature type="domain" description="Cation-transporting P-type ATPase C-terminal" evidence="11">
    <location>
        <begin position="664"/>
        <end position="789"/>
    </location>
</feature>
<dbReference type="InterPro" id="IPR044492">
    <property type="entry name" value="P_typ_ATPase_HD_dom"/>
</dbReference>
<dbReference type="InterPro" id="IPR001757">
    <property type="entry name" value="P_typ_ATPase"/>
</dbReference>
<evidence type="ECO:0000313" key="12">
    <source>
        <dbReference type="EMBL" id="ACQ80200.1"/>
    </source>
</evidence>
<evidence type="ECO:0000256" key="5">
    <source>
        <dbReference type="ARBA" id="ARBA00022967"/>
    </source>
</evidence>
<dbReference type="Pfam" id="PF00689">
    <property type="entry name" value="Cation_ATPase_C"/>
    <property type="match status" value="1"/>
</dbReference>
<organism evidence="12 13">
    <name type="scientific">Beutenbergia cavernae (strain ATCC BAA-8 / DSM 12333 / CCUG 43141 / JCM 11478 / NBRC 16432 / NCIMB 13614 / HKI 0122)</name>
    <dbReference type="NCBI Taxonomy" id="471853"/>
    <lineage>
        <taxon>Bacteria</taxon>
        <taxon>Bacillati</taxon>
        <taxon>Actinomycetota</taxon>
        <taxon>Actinomycetes</taxon>
        <taxon>Micrococcales</taxon>
        <taxon>Beutenbergiaceae</taxon>
        <taxon>Beutenbergia</taxon>
    </lineage>
</organism>
<dbReference type="eggNOG" id="COG0474">
    <property type="taxonomic scope" value="Bacteria"/>
</dbReference>
<dbReference type="RefSeq" id="WP_015882440.1">
    <property type="nucleotide sequence ID" value="NC_012669.1"/>
</dbReference>
<evidence type="ECO:0000256" key="1">
    <source>
        <dbReference type="ARBA" id="ARBA00004651"/>
    </source>
</evidence>
<evidence type="ECO:0000259" key="10">
    <source>
        <dbReference type="Pfam" id="PF00122"/>
    </source>
</evidence>
<dbReference type="GO" id="GO:0016887">
    <property type="term" value="F:ATP hydrolysis activity"/>
    <property type="evidence" value="ECO:0007669"/>
    <property type="project" value="InterPro"/>
</dbReference>
<feature type="transmembrane region" description="Helical" evidence="9">
    <location>
        <begin position="768"/>
        <end position="787"/>
    </location>
</feature>
<gene>
    <name evidence="12" type="ordered locus">Bcav_1945</name>
</gene>
<dbReference type="Gene3D" id="2.70.150.10">
    <property type="entry name" value="Calcium-transporting ATPase, cytoplasmic transduction domain A"/>
    <property type="match status" value="1"/>
</dbReference>
<dbReference type="STRING" id="471853.Bcav_1945"/>
<dbReference type="InterPro" id="IPR036412">
    <property type="entry name" value="HAD-like_sf"/>
</dbReference>
<dbReference type="Proteomes" id="UP000007962">
    <property type="component" value="Chromosome"/>
</dbReference>
<keyword evidence="2 9" id="KW-0812">Transmembrane</keyword>
<keyword evidence="3" id="KW-0547">Nucleotide-binding</keyword>
<evidence type="ECO:0000256" key="6">
    <source>
        <dbReference type="ARBA" id="ARBA00022989"/>
    </source>
</evidence>
<feature type="transmembrane region" description="Helical" evidence="9">
    <location>
        <begin position="217"/>
        <end position="235"/>
    </location>
</feature>
<dbReference type="Gene3D" id="3.40.50.1000">
    <property type="entry name" value="HAD superfamily/HAD-like"/>
    <property type="match status" value="1"/>
</dbReference>
<dbReference type="EMBL" id="CP001618">
    <property type="protein sequence ID" value="ACQ80200.1"/>
    <property type="molecule type" value="Genomic_DNA"/>
</dbReference>